<dbReference type="InterPro" id="IPR023393">
    <property type="entry name" value="START-like_dom_sf"/>
</dbReference>
<name>A0A6F8PVV8_9GAMM</name>
<dbReference type="Pfam" id="PF03364">
    <property type="entry name" value="Polyketide_cyc"/>
    <property type="match status" value="1"/>
</dbReference>
<keyword evidence="5" id="KW-1185">Reference proteome</keyword>
<dbReference type="PANTHER" id="PTHR12901:SF10">
    <property type="entry name" value="COENZYME Q-BINDING PROTEIN COQ10, MITOCHONDRIAL"/>
    <property type="match status" value="1"/>
</dbReference>
<dbReference type="AlphaFoldDB" id="A0A6F8PVV8"/>
<dbReference type="GO" id="GO:0048039">
    <property type="term" value="F:ubiquinone binding"/>
    <property type="evidence" value="ECO:0007669"/>
    <property type="project" value="InterPro"/>
</dbReference>
<sequence>MESGMKKITRTALLPYSAKQMYDLVNDVRAYPQFLPWCGGADILEQSDSDMRASVTIAKAGLSQTFTTQNHLVEAKRIEMQLIDGPFKALRGEWSFKALDADACKILFEIEFEVKSGLLNLAIGPVFEQIASSLVDSFCERAKQIYPNPFD</sequence>
<dbReference type="Gene3D" id="3.30.530.20">
    <property type="match status" value="1"/>
</dbReference>
<feature type="domain" description="Coenzyme Q-binding protein COQ10 START" evidence="3">
    <location>
        <begin position="14"/>
        <end position="138"/>
    </location>
</feature>
<comment type="similarity">
    <text evidence="1">Belongs to the ribosome association toxin RatA family.</text>
</comment>
<dbReference type="KEGG" id="tse:THMIRHAS_16220"/>
<proteinExistence type="inferred from homology"/>
<evidence type="ECO:0000259" key="3">
    <source>
        <dbReference type="Pfam" id="PF03364"/>
    </source>
</evidence>
<keyword evidence="4" id="KW-0830">Ubiquinone</keyword>
<evidence type="ECO:0000256" key="1">
    <source>
        <dbReference type="ARBA" id="ARBA00008918"/>
    </source>
</evidence>
<accession>A0A6F8PVV8</accession>
<evidence type="ECO:0000313" key="4">
    <source>
        <dbReference type="EMBL" id="BBP46249.1"/>
    </source>
</evidence>
<dbReference type="EMBL" id="AP021889">
    <property type="protein sequence ID" value="BBP46249.1"/>
    <property type="molecule type" value="Genomic_DNA"/>
</dbReference>
<dbReference type="Proteomes" id="UP000501726">
    <property type="component" value="Chromosome"/>
</dbReference>
<dbReference type="InterPro" id="IPR005031">
    <property type="entry name" value="COQ10_START"/>
</dbReference>
<evidence type="ECO:0000256" key="2">
    <source>
        <dbReference type="ARBA" id="ARBA00022649"/>
    </source>
</evidence>
<evidence type="ECO:0000313" key="5">
    <source>
        <dbReference type="Proteomes" id="UP000501726"/>
    </source>
</evidence>
<keyword evidence="2" id="KW-1277">Toxin-antitoxin system</keyword>
<dbReference type="CDD" id="cd07813">
    <property type="entry name" value="COQ10p_like"/>
    <property type="match status" value="1"/>
</dbReference>
<dbReference type="InterPro" id="IPR044996">
    <property type="entry name" value="COQ10-like"/>
</dbReference>
<gene>
    <name evidence="4" type="primary">yfjG</name>
    <name evidence="4" type="ORF">THMIRHAS_16220</name>
</gene>
<dbReference type="SUPFAM" id="SSF55961">
    <property type="entry name" value="Bet v1-like"/>
    <property type="match status" value="1"/>
</dbReference>
<protein>
    <submittedName>
        <fullName evidence="4">Ubiquinone-binding protein</fullName>
    </submittedName>
</protein>
<reference evidence="4" key="1">
    <citation type="journal article" date="2021" name="Arch.">
        <title>Thiosulfativibrio zosterae gen. nov., sp. nov., and Thiosulfatimonas sediminis gen. nov., sp. nov.</title>
        <authorList>
            <person name="Mochizuki J."/>
            <person name="Kojima H."/>
            <person name="Fukui M."/>
        </authorList>
    </citation>
    <scope>NUCLEOTIDE SEQUENCE</scope>
    <source>
        <strain evidence="4">Aks77</strain>
    </source>
</reference>
<dbReference type="GO" id="GO:0045333">
    <property type="term" value="P:cellular respiration"/>
    <property type="evidence" value="ECO:0007669"/>
    <property type="project" value="InterPro"/>
</dbReference>
<dbReference type="PANTHER" id="PTHR12901">
    <property type="entry name" value="SPERM PROTEIN HOMOLOG"/>
    <property type="match status" value="1"/>
</dbReference>
<organism evidence="4 5">
    <name type="scientific">Thiosulfatimonas sediminis</name>
    <dbReference type="NCBI Taxonomy" id="2675054"/>
    <lineage>
        <taxon>Bacteria</taxon>
        <taxon>Pseudomonadati</taxon>
        <taxon>Pseudomonadota</taxon>
        <taxon>Gammaproteobacteria</taxon>
        <taxon>Thiotrichales</taxon>
        <taxon>Piscirickettsiaceae</taxon>
        <taxon>Thiosulfatimonas</taxon>
    </lineage>
</organism>